<dbReference type="EMBL" id="NTME01000013">
    <property type="protein sequence ID" value="PBJ94679.1"/>
    <property type="molecule type" value="Genomic_DNA"/>
</dbReference>
<evidence type="ECO:0000313" key="2">
    <source>
        <dbReference type="Proteomes" id="UP000218102"/>
    </source>
</evidence>
<sequence length="86" mass="9141">MGGTPVAWIGIPDTPQIPVGAGLPAKKAARWMAPASPVFAGEPAPTGVLHWLGRRARKSRRKSARCCCRAGTRQYALPHGHCVTMP</sequence>
<organism evidence="1 2">
    <name type="scientific">Pseudomonas plecoglossicida</name>
    <dbReference type="NCBI Taxonomy" id="70775"/>
    <lineage>
        <taxon>Bacteria</taxon>
        <taxon>Pseudomonadati</taxon>
        <taxon>Pseudomonadota</taxon>
        <taxon>Gammaproteobacteria</taxon>
        <taxon>Pseudomonadales</taxon>
        <taxon>Pseudomonadaceae</taxon>
        <taxon>Pseudomonas</taxon>
    </lineage>
</organism>
<reference evidence="1 2" key="1">
    <citation type="submission" date="2017-09" db="EMBL/GenBank/DDBJ databases">
        <authorList>
            <person name="Ehlers B."/>
            <person name="Leendertz F.H."/>
        </authorList>
    </citation>
    <scope>NUCLEOTIDE SEQUENCE [LARGE SCALE GENOMIC DNA]</scope>
    <source>
        <strain evidence="1 2">DJ-1</strain>
    </source>
</reference>
<evidence type="ECO:0000313" key="1">
    <source>
        <dbReference type="EMBL" id="PBJ94679.1"/>
    </source>
</evidence>
<protein>
    <submittedName>
        <fullName evidence="1">Uncharacterized protein</fullName>
    </submittedName>
</protein>
<comment type="caution">
    <text evidence="1">The sequence shown here is derived from an EMBL/GenBank/DDBJ whole genome shotgun (WGS) entry which is preliminary data.</text>
</comment>
<proteinExistence type="predicted"/>
<dbReference type="Proteomes" id="UP000218102">
    <property type="component" value="Unassembled WGS sequence"/>
</dbReference>
<gene>
    <name evidence="1" type="ORF">CMV24_14540</name>
</gene>
<accession>A0A2A3M3R8</accession>
<name>A0A2A3M3R8_PSEDL</name>
<dbReference type="AlphaFoldDB" id="A0A2A3M3R8"/>